<organism evidence="1 2">
    <name type="scientific">Ricinus communis</name>
    <name type="common">Castor bean</name>
    <dbReference type="NCBI Taxonomy" id="3988"/>
    <lineage>
        <taxon>Eukaryota</taxon>
        <taxon>Viridiplantae</taxon>
        <taxon>Streptophyta</taxon>
        <taxon>Embryophyta</taxon>
        <taxon>Tracheophyta</taxon>
        <taxon>Spermatophyta</taxon>
        <taxon>Magnoliopsida</taxon>
        <taxon>eudicotyledons</taxon>
        <taxon>Gunneridae</taxon>
        <taxon>Pentapetalae</taxon>
        <taxon>rosids</taxon>
        <taxon>fabids</taxon>
        <taxon>Malpighiales</taxon>
        <taxon>Euphorbiaceae</taxon>
        <taxon>Acalyphoideae</taxon>
        <taxon>Acalypheae</taxon>
        <taxon>Ricinus</taxon>
    </lineage>
</organism>
<dbReference type="Proteomes" id="UP000008311">
    <property type="component" value="Unassembled WGS sequence"/>
</dbReference>
<name>B9TJJ1_RICCO</name>
<evidence type="ECO:0000313" key="2">
    <source>
        <dbReference type="Proteomes" id="UP000008311"/>
    </source>
</evidence>
<dbReference type="EMBL" id="EQ984000">
    <property type="protein sequence ID" value="EEF23972.1"/>
    <property type="molecule type" value="Genomic_DNA"/>
</dbReference>
<gene>
    <name evidence="1" type="ORF">RCOM_2149970</name>
</gene>
<reference evidence="2" key="1">
    <citation type="journal article" date="2010" name="Nat. Biotechnol.">
        <title>Draft genome sequence of the oilseed species Ricinus communis.</title>
        <authorList>
            <person name="Chan A.P."/>
            <person name="Crabtree J."/>
            <person name="Zhao Q."/>
            <person name="Lorenzi H."/>
            <person name="Orvis J."/>
            <person name="Puiu D."/>
            <person name="Melake-Berhan A."/>
            <person name="Jones K.M."/>
            <person name="Redman J."/>
            <person name="Chen G."/>
            <person name="Cahoon E.B."/>
            <person name="Gedil M."/>
            <person name="Stanke M."/>
            <person name="Haas B.J."/>
            <person name="Wortman J.R."/>
            <person name="Fraser-Liggett C.M."/>
            <person name="Ravel J."/>
            <person name="Rabinowicz P.D."/>
        </authorList>
    </citation>
    <scope>NUCLEOTIDE SEQUENCE [LARGE SCALE GENOMIC DNA]</scope>
    <source>
        <strain evidence="2">cv. Hale</strain>
    </source>
</reference>
<keyword evidence="2" id="KW-1185">Reference proteome</keyword>
<dbReference type="InParanoid" id="B9TJJ1"/>
<sequence>MAWSVRHRQHQHIVAVAAADLYGLARLPAKVMHFAGGDTHEIQRPGIGETVMIKTRAEPDGTVGIAAEHVLFDQIIDDDIDGRKRRLDRLGNRIGSSRCAGFVEIIDHLQRAVDAAYARAAYAFGFRFPRGINVFRGCGG</sequence>
<protein>
    <submittedName>
        <fullName evidence="1">Uncharacterized protein</fullName>
    </submittedName>
</protein>
<accession>B9TJJ1</accession>
<proteinExistence type="predicted"/>
<dbReference type="AlphaFoldDB" id="B9TJJ1"/>
<evidence type="ECO:0000313" key="1">
    <source>
        <dbReference type="EMBL" id="EEF23972.1"/>
    </source>
</evidence>